<keyword evidence="1" id="KW-0472">Membrane</keyword>
<gene>
    <name evidence="2" type="ORF">Y882_00935</name>
</gene>
<dbReference type="EMBL" id="JPLA01000002">
    <property type="protein sequence ID" value="KLD65995.1"/>
    <property type="molecule type" value="Genomic_DNA"/>
</dbReference>
<organism evidence="2 3">
    <name type="scientific">Dyella japonica DSM 16301</name>
    <dbReference type="NCBI Taxonomy" id="1440762"/>
    <lineage>
        <taxon>Bacteria</taxon>
        <taxon>Pseudomonadati</taxon>
        <taxon>Pseudomonadota</taxon>
        <taxon>Gammaproteobacteria</taxon>
        <taxon>Lysobacterales</taxon>
        <taxon>Rhodanobacteraceae</taxon>
        <taxon>Dyella</taxon>
    </lineage>
</organism>
<keyword evidence="1" id="KW-1133">Transmembrane helix</keyword>
<dbReference type="STRING" id="1440762.Y882_00935"/>
<dbReference type="AlphaFoldDB" id="A0A0G9H854"/>
<accession>A0A0G9H854</accession>
<feature type="transmembrane region" description="Helical" evidence="1">
    <location>
        <begin position="88"/>
        <end position="113"/>
    </location>
</feature>
<name>A0A0G9H854_9GAMM</name>
<protein>
    <submittedName>
        <fullName evidence="2">Uncharacterized protein</fullName>
    </submittedName>
</protein>
<feature type="transmembrane region" description="Helical" evidence="1">
    <location>
        <begin position="134"/>
        <end position="155"/>
    </location>
</feature>
<sequence>MAYKSARRVDMGAVALAPFAALQWRLLLLWLLATLIATMVAALPLLQSLGALLDRSTHTHEWARHFDGLMFSDVAVALSREHATLHGAGLASALLMLLWLPWLNGMVVASGRAGRTLGFAQLLQGGLIEYGRMFRLMLCSVLPYALAGLLVQMGLDRADDRGDLATLQSQADNAQQVAWWAAGIVIVLAQAWVESARASFIADVGLRSASIAMLRGLLQLLRRPVSTLFVYLLLTAVGFAIALALGLARVHTVSVGTSGLLWGFTLTQLIVVALGWMRIARLFALADVGRSLGMGRRSGL</sequence>
<reference evidence="2 3" key="1">
    <citation type="journal article" date="2015" name="Antonie Van Leeuwenhoek">
        <title>A phylogenomic and molecular marker based taxonomic framework for the order Xanthomonadales: proposal to transfer the families Algiphilaceae and Solimonadaceae to the order Nevskiales ord. nov. and to create a new family within the order Xanthomonadales, the family Rhodanobacteraceae fam. nov., containing the genus Rhodanobacter and its closest relatives.</title>
        <authorList>
            <person name="Naushad S."/>
            <person name="Adeolu M."/>
            <person name="Wong S."/>
            <person name="Sohail M."/>
            <person name="Schellhorn H.E."/>
            <person name="Gupta R.S."/>
        </authorList>
    </citation>
    <scope>NUCLEOTIDE SEQUENCE [LARGE SCALE GENOMIC DNA]</scope>
    <source>
        <strain evidence="2 3">DSM 16301</strain>
    </source>
</reference>
<dbReference type="Proteomes" id="UP000035481">
    <property type="component" value="Unassembled WGS sequence"/>
</dbReference>
<evidence type="ECO:0000256" key="1">
    <source>
        <dbReference type="SAM" id="Phobius"/>
    </source>
</evidence>
<evidence type="ECO:0000313" key="2">
    <source>
        <dbReference type="EMBL" id="KLD65995.1"/>
    </source>
</evidence>
<dbReference type="RefSeq" id="WP_046969989.1">
    <property type="nucleotide sequence ID" value="NZ_JPLA01000002.1"/>
</dbReference>
<dbReference type="PATRIC" id="fig|1440762.4.peg.939"/>
<comment type="caution">
    <text evidence="2">The sequence shown here is derived from an EMBL/GenBank/DDBJ whole genome shotgun (WGS) entry which is preliminary data.</text>
</comment>
<feature type="transmembrane region" description="Helical" evidence="1">
    <location>
        <begin position="228"/>
        <end position="248"/>
    </location>
</feature>
<feature type="transmembrane region" description="Helical" evidence="1">
    <location>
        <begin position="177"/>
        <end position="193"/>
    </location>
</feature>
<evidence type="ECO:0000313" key="3">
    <source>
        <dbReference type="Proteomes" id="UP000035481"/>
    </source>
</evidence>
<feature type="transmembrane region" description="Helical" evidence="1">
    <location>
        <begin position="260"/>
        <end position="280"/>
    </location>
</feature>
<proteinExistence type="predicted"/>
<keyword evidence="1" id="KW-0812">Transmembrane</keyword>